<feature type="transmembrane region" description="Helical" evidence="2">
    <location>
        <begin position="56"/>
        <end position="74"/>
    </location>
</feature>
<name>A0A2R5GB38_9STRA</name>
<feature type="transmembrane region" description="Helical" evidence="2">
    <location>
        <begin position="294"/>
        <end position="315"/>
    </location>
</feature>
<accession>A0A2R5GB38</accession>
<feature type="transmembrane region" description="Helical" evidence="2">
    <location>
        <begin position="352"/>
        <end position="370"/>
    </location>
</feature>
<evidence type="ECO:0000256" key="2">
    <source>
        <dbReference type="SAM" id="Phobius"/>
    </source>
</evidence>
<feature type="transmembrane region" description="Helical" evidence="2">
    <location>
        <begin position="382"/>
        <end position="401"/>
    </location>
</feature>
<keyword evidence="4" id="KW-1185">Reference proteome</keyword>
<feature type="transmembrane region" description="Helical" evidence="2">
    <location>
        <begin position="80"/>
        <end position="98"/>
    </location>
</feature>
<evidence type="ECO:0000313" key="4">
    <source>
        <dbReference type="Proteomes" id="UP000241890"/>
    </source>
</evidence>
<dbReference type="Proteomes" id="UP000241890">
    <property type="component" value="Unassembled WGS sequence"/>
</dbReference>
<keyword evidence="2" id="KW-1133">Transmembrane helix</keyword>
<feature type="region of interest" description="Disordered" evidence="1">
    <location>
        <begin position="480"/>
        <end position="524"/>
    </location>
</feature>
<feature type="compositionally biased region" description="Basic and acidic residues" evidence="1">
    <location>
        <begin position="480"/>
        <end position="495"/>
    </location>
</feature>
<reference evidence="3 4" key="1">
    <citation type="submission" date="2017-12" db="EMBL/GenBank/DDBJ databases">
        <title>Sequencing, de novo assembly and annotation of complete genome of a new Thraustochytrid species, strain FCC1311.</title>
        <authorList>
            <person name="Sedici K."/>
            <person name="Godart F."/>
            <person name="Aiese Cigliano R."/>
            <person name="Sanseverino W."/>
            <person name="Barakat M."/>
            <person name="Ortet P."/>
            <person name="Marechal E."/>
            <person name="Cagnac O."/>
            <person name="Amato A."/>
        </authorList>
    </citation>
    <scope>NUCLEOTIDE SEQUENCE [LARGE SCALE GENOMIC DNA]</scope>
</reference>
<evidence type="ECO:0000313" key="3">
    <source>
        <dbReference type="EMBL" id="GBG24914.1"/>
    </source>
</evidence>
<proteinExistence type="predicted"/>
<organism evidence="3 4">
    <name type="scientific">Hondaea fermentalgiana</name>
    <dbReference type="NCBI Taxonomy" id="2315210"/>
    <lineage>
        <taxon>Eukaryota</taxon>
        <taxon>Sar</taxon>
        <taxon>Stramenopiles</taxon>
        <taxon>Bigyra</taxon>
        <taxon>Labyrinthulomycetes</taxon>
        <taxon>Thraustochytrida</taxon>
        <taxon>Thraustochytriidae</taxon>
        <taxon>Hondaea</taxon>
    </lineage>
</organism>
<comment type="caution">
    <text evidence="3">The sequence shown here is derived from an EMBL/GenBank/DDBJ whole genome shotgun (WGS) entry which is preliminary data.</text>
</comment>
<gene>
    <name evidence="3" type="ORF">FCC1311_011312</name>
</gene>
<evidence type="ECO:0000256" key="1">
    <source>
        <dbReference type="SAM" id="MobiDB-lite"/>
    </source>
</evidence>
<feature type="transmembrane region" description="Helical" evidence="2">
    <location>
        <begin position="267"/>
        <end position="288"/>
    </location>
</feature>
<dbReference type="EMBL" id="BEYU01000009">
    <property type="protein sequence ID" value="GBG24914.1"/>
    <property type="molecule type" value="Genomic_DNA"/>
</dbReference>
<protein>
    <submittedName>
        <fullName evidence="3">Uncharacterized protein</fullName>
    </submittedName>
</protein>
<feature type="transmembrane region" description="Helical" evidence="2">
    <location>
        <begin position="110"/>
        <end position="131"/>
    </location>
</feature>
<keyword evidence="2" id="KW-0472">Membrane</keyword>
<keyword evidence="2" id="KW-0812">Transmembrane</keyword>
<feature type="transmembrane region" description="Helical" evidence="2">
    <location>
        <begin position="421"/>
        <end position="444"/>
    </location>
</feature>
<dbReference type="AlphaFoldDB" id="A0A2R5GB38"/>
<feature type="transmembrane region" description="Helical" evidence="2">
    <location>
        <begin position="25"/>
        <end position="44"/>
    </location>
</feature>
<dbReference type="InParanoid" id="A0A2R5GB38"/>
<sequence length="524" mass="59484">MVVFNSMLIAGAILYCFGIHDPTSWMAFGGLLLTPPALYGILFLNTTLLRFCLQQFSCNFMFCNVVVLWFTFFMGFPKSAPVLVGFVGIFVCGILYCYQDATTPVFRGRWMAVASGTGLILLLLIVILHQAHIAQLQNSYFAFDGFEHDLRIRISSFAFNLATYQLRIVVNHWTNASHRLPSARCHMRSIILSTKDMIRLKTIVDALCKLETNTVDSSLNGGSMETVRVAYPVIKPYILLHADCVMSRFLSVRAYRFLYRRFLKPRVLFATELCLGAGMTLGVIAATQMRYRTLAIPGSILIAIFWYPLISMMNIRLVRSLLKSFEVLFVLFNLLMTFSWAIFGMHSWLNTLGWTCVLGGCILTLFSDTLPAKLVTSRTRVVIALESFLGLTFVTFLIVRGSSDTINDELRIPMIPDVHPLQYILGHMINSLIFAFKAVILGFFSRGSPWILRPEMVTSRMPLKFFELFKELMHFEPEDKFENSRSSMDSRTEKSRTHRSVSVLGLDEIPTDIPEEEESSVNHS</sequence>
<feature type="transmembrane region" description="Helical" evidence="2">
    <location>
        <begin position="327"/>
        <end position="346"/>
    </location>
</feature>
<feature type="compositionally biased region" description="Acidic residues" evidence="1">
    <location>
        <begin position="509"/>
        <end position="524"/>
    </location>
</feature>